<protein>
    <recommendedName>
        <fullName evidence="1">non-specific serine/threonine protein kinase</fullName>
        <ecNumber evidence="1">2.7.11.1</ecNumber>
    </recommendedName>
</protein>
<keyword evidence="5" id="KW-0067">ATP-binding</keyword>
<evidence type="ECO:0000256" key="3">
    <source>
        <dbReference type="ARBA" id="ARBA00022741"/>
    </source>
</evidence>
<evidence type="ECO:0000256" key="5">
    <source>
        <dbReference type="ARBA" id="ARBA00022840"/>
    </source>
</evidence>
<evidence type="ECO:0000256" key="1">
    <source>
        <dbReference type="ARBA" id="ARBA00012513"/>
    </source>
</evidence>
<evidence type="ECO:0000256" key="4">
    <source>
        <dbReference type="ARBA" id="ARBA00022777"/>
    </source>
</evidence>
<dbReference type="PANTHER" id="PTHR43671:SF13">
    <property type="entry name" value="SERINE_THREONINE-PROTEIN KINASE NEK2"/>
    <property type="match status" value="1"/>
</dbReference>
<dbReference type="InterPro" id="IPR000719">
    <property type="entry name" value="Prot_kinase_dom"/>
</dbReference>
<dbReference type="InterPro" id="IPR011009">
    <property type="entry name" value="Kinase-like_dom_sf"/>
</dbReference>
<feature type="compositionally biased region" description="Basic and acidic residues" evidence="6">
    <location>
        <begin position="455"/>
        <end position="468"/>
    </location>
</feature>
<evidence type="ECO:0000256" key="6">
    <source>
        <dbReference type="SAM" id="MobiDB-lite"/>
    </source>
</evidence>
<dbReference type="SMART" id="SM00220">
    <property type="entry name" value="S_TKc"/>
    <property type="match status" value="1"/>
</dbReference>
<keyword evidence="4 8" id="KW-0418">Kinase</keyword>
<dbReference type="PANTHER" id="PTHR43671">
    <property type="entry name" value="SERINE/THREONINE-PROTEIN KINASE NEK"/>
    <property type="match status" value="1"/>
</dbReference>
<dbReference type="PROSITE" id="PS00108">
    <property type="entry name" value="PROTEIN_KINASE_ST"/>
    <property type="match status" value="1"/>
</dbReference>
<dbReference type="EMBL" id="CAJPDR010000676">
    <property type="protein sequence ID" value="CAF9941692.1"/>
    <property type="molecule type" value="Genomic_DNA"/>
</dbReference>
<evidence type="ECO:0000256" key="2">
    <source>
        <dbReference type="ARBA" id="ARBA00022679"/>
    </source>
</evidence>
<dbReference type="GO" id="GO:0005524">
    <property type="term" value="F:ATP binding"/>
    <property type="evidence" value="ECO:0007669"/>
    <property type="project" value="UniProtKB-KW"/>
</dbReference>
<dbReference type="GO" id="GO:0004674">
    <property type="term" value="F:protein serine/threonine kinase activity"/>
    <property type="evidence" value="ECO:0007669"/>
    <property type="project" value="UniProtKB-KW"/>
</dbReference>
<feature type="compositionally biased region" description="Polar residues" evidence="6">
    <location>
        <begin position="53"/>
        <end position="64"/>
    </location>
</feature>
<feature type="region of interest" description="Disordered" evidence="6">
    <location>
        <begin position="1"/>
        <end position="74"/>
    </location>
</feature>
<evidence type="ECO:0000313" key="9">
    <source>
        <dbReference type="Proteomes" id="UP000664203"/>
    </source>
</evidence>
<name>A0A8H3J6I8_9LECA</name>
<dbReference type="InterPro" id="IPR050660">
    <property type="entry name" value="NEK_Ser/Thr_kinase"/>
</dbReference>
<dbReference type="OrthoDB" id="310217at2759"/>
<sequence length="491" mass="56057">MSNGLVPEEYGHHGIGPQRTKRPGNRFQPYGAGQVHREKSLRVSNPGLETPQLPRQSGPKSKTPSEPYDMDEGYDSDPVEAYDVAWNQKAAATAKASDYDKWDTASAEFIRSYSGLGDCWVGKRPLGVGGFGMAGLWEKRDGNGTVIEQMVIKQTGVRKGIWRPEMPMEVKMMRKMEETECSSVVRYIAYRRFFHDQVHRIYMEYCPHGDLKRLYKRYRKFRLYMPEPFLWDVFHHLVEAAVAMRYGPTDGGWGGHEIVHRDIKPGNIFLDMEDRKGGIPFYPKTKLGDWGLARQTHASDPDNPSILNKAGTPGYRAPEQKDPPLPIFETHPSSILAHTNIWAIGATMFELMTLHRVHGFLLKPRGNIIDKKGIQPIQTDRKPSYSSQLSKLIQDCLKPIPLDRPNVMELRSKIRTHRDAIFKLVREREGAETAKPTEDERLYYIGNEIKWAKTGDWQPHERDKDSNKSGDGFADPDLSPIHYPVFKEPGE</sequence>
<reference evidence="8" key="1">
    <citation type="submission" date="2021-03" db="EMBL/GenBank/DDBJ databases">
        <authorList>
            <person name="Tagirdzhanova G."/>
        </authorList>
    </citation>
    <scope>NUCLEOTIDE SEQUENCE</scope>
</reference>
<keyword evidence="8" id="KW-0723">Serine/threonine-protein kinase</keyword>
<feature type="domain" description="Protein kinase" evidence="7">
    <location>
        <begin position="120"/>
        <end position="422"/>
    </location>
</feature>
<organism evidence="8 9">
    <name type="scientific">Alectoria fallacina</name>
    <dbReference type="NCBI Taxonomy" id="1903189"/>
    <lineage>
        <taxon>Eukaryota</taxon>
        <taxon>Fungi</taxon>
        <taxon>Dikarya</taxon>
        <taxon>Ascomycota</taxon>
        <taxon>Pezizomycotina</taxon>
        <taxon>Lecanoromycetes</taxon>
        <taxon>OSLEUM clade</taxon>
        <taxon>Lecanoromycetidae</taxon>
        <taxon>Lecanorales</taxon>
        <taxon>Lecanorineae</taxon>
        <taxon>Parmeliaceae</taxon>
        <taxon>Alectoria</taxon>
    </lineage>
</organism>
<dbReference type="SUPFAM" id="SSF56112">
    <property type="entry name" value="Protein kinase-like (PK-like)"/>
    <property type="match status" value="1"/>
</dbReference>
<gene>
    <name evidence="8" type="primary">KIN3_4</name>
    <name evidence="8" type="ORF">ALECFALPRED_009268</name>
</gene>
<dbReference type="PROSITE" id="PS50011">
    <property type="entry name" value="PROTEIN_KINASE_DOM"/>
    <property type="match status" value="1"/>
</dbReference>
<comment type="caution">
    <text evidence="8">The sequence shown here is derived from an EMBL/GenBank/DDBJ whole genome shotgun (WGS) entry which is preliminary data.</text>
</comment>
<dbReference type="InterPro" id="IPR008271">
    <property type="entry name" value="Ser/Thr_kinase_AS"/>
</dbReference>
<feature type="region of interest" description="Disordered" evidence="6">
    <location>
        <begin position="455"/>
        <end position="491"/>
    </location>
</feature>
<evidence type="ECO:0000313" key="8">
    <source>
        <dbReference type="EMBL" id="CAF9941692.1"/>
    </source>
</evidence>
<dbReference type="EC" id="2.7.11.1" evidence="1"/>
<keyword evidence="9" id="KW-1185">Reference proteome</keyword>
<dbReference type="AlphaFoldDB" id="A0A8H3J6I8"/>
<evidence type="ECO:0000259" key="7">
    <source>
        <dbReference type="PROSITE" id="PS50011"/>
    </source>
</evidence>
<keyword evidence="2" id="KW-0808">Transferase</keyword>
<dbReference type="Pfam" id="PF00069">
    <property type="entry name" value="Pkinase"/>
    <property type="match status" value="1"/>
</dbReference>
<accession>A0A8H3J6I8</accession>
<proteinExistence type="predicted"/>
<keyword evidence="3" id="KW-0547">Nucleotide-binding</keyword>
<dbReference type="Proteomes" id="UP000664203">
    <property type="component" value="Unassembled WGS sequence"/>
</dbReference>
<dbReference type="Gene3D" id="1.10.510.10">
    <property type="entry name" value="Transferase(Phosphotransferase) domain 1"/>
    <property type="match status" value="1"/>
</dbReference>